<dbReference type="RefSeq" id="XP_024727506.1">
    <property type="nucleotide sequence ID" value="XM_024884190.1"/>
</dbReference>
<proteinExistence type="predicted"/>
<dbReference type="GeneID" id="36592267"/>
<keyword evidence="4" id="KW-1185">Reference proteome</keyword>
<feature type="region of interest" description="Disordered" evidence="1">
    <location>
        <begin position="52"/>
        <end position="91"/>
    </location>
</feature>
<dbReference type="Pfam" id="PF20233">
    <property type="entry name" value="DUF6590"/>
    <property type="match status" value="1"/>
</dbReference>
<protein>
    <recommendedName>
        <fullName evidence="2">DUF6590 domain-containing protein</fullName>
    </recommendedName>
</protein>
<organism evidence="3 4">
    <name type="scientific">Hyaloscypha bicolor E</name>
    <dbReference type="NCBI Taxonomy" id="1095630"/>
    <lineage>
        <taxon>Eukaryota</taxon>
        <taxon>Fungi</taxon>
        <taxon>Dikarya</taxon>
        <taxon>Ascomycota</taxon>
        <taxon>Pezizomycotina</taxon>
        <taxon>Leotiomycetes</taxon>
        <taxon>Helotiales</taxon>
        <taxon>Hyaloscyphaceae</taxon>
        <taxon>Hyaloscypha</taxon>
        <taxon>Hyaloscypha bicolor</taxon>
    </lineage>
</organism>
<feature type="compositionally biased region" description="Basic residues" evidence="1">
    <location>
        <begin position="1"/>
        <end position="13"/>
    </location>
</feature>
<feature type="domain" description="DUF6590" evidence="2">
    <location>
        <begin position="174"/>
        <end position="322"/>
    </location>
</feature>
<gene>
    <name evidence="3" type="ORF">K444DRAFT_637953</name>
</gene>
<dbReference type="PANTHER" id="PTHR35391:SF5">
    <property type="entry name" value="DUF6590 DOMAIN-CONTAINING PROTEIN"/>
    <property type="match status" value="1"/>
</dbReference>
<dbReference type="Proteomes" id="UP000235371">
    <property type="component" value="Unassembled WGS sequence"/>
</dbReference>
<dbReference type="InterPro" id="IPR046497">
    <property type="entry name" value="DUF6590"/>
</dbReference>
<evidence type="ECO:0000313" key="3">
    <source>
        <dbReference type="EMBL" id="PMD50602.1"/>
    </source>
</evidence>
<sequence>MSSRHKRSSRSSAKRSEYPTDWSEWEWEENRQCFRRYRLDRHGEYEYDYGDSIEKSSNAAPRFEPVTQSGPSAYAQHSEDHTTYQPPLDFSPPKLYDAQREPSSYSPGLGTLPVASPSFGQQAIPDIVSGLGTLSIASPSFAQQADQLDPRTQSFSLESHTLTIAGFTIRDQPSRFFQIGRVFKVLWTEPASETANDLDNYTSHTVAFGQLAFSKIRRFVVIRKRLHCCLCLPILTYGGQGATKAGVRASDHAIVHDANESEPDAAPGELLGKYALRIVLEVEGETLDPMSRIDFGKVYTVQHNIKVMNVGRIHKLDIRSLKRSYNESMRMDDDDDNY</sequence>
<dbReference type="STRING" id="1095630.A0A2J6SIK2"/>
<dbReference type="PANTHER" id="PTHR35391">
    <property type="entry name" value="C2H2-TYPE DOMAIN-CONTAINING PROTEIN-RELATED"/>
    <property type="match status" value="1"/>
</dbReference>
<dbReference type="InParanoid" id="A0A2J6SIK2"/>
<reference evidence="3 4" key="1">
    <citation type="submission" date="2016-04" db="EMBL/GenBank/DDBJ databases">
        <title>A degradative enzymes factory behind the ericoid mycorrhizal symbiosis.</title>
        <authorList>
            <consortium name="DOE Joint Genome Institute"/>
            <person name="Martino E."/>
            <person name="Morin E."/>
            <person name="Grelet G."/>
            <person name="Kuo A."/>
            <person name="Kohler A."/>
            <person name="Daghino S."/>
            <person name="Barry K."/>
            <person name="Choi C."/>
            <person name="Cichocki N."/>
            <person name="Clum A."/>
            <person name="Copeland A."/>
            <person name="Hainaut M."/>
            <person name="Haridas S."/>
            <person name="Labutti K."/>
            <person name="Lindquist E."/>
            <person name="Lipzen A."/>
            <person name="Khouja H.-R."/>
            <person name="Murat C."/>
            <person name="Ohm R."/>
            <person name="Olson A."/>
            <person name="Spatafora J."/>
            <person name="Veneault-Fourrey C."/>
            <person name="Henrissat B."/>
            <person name="Grigoriev I."/>
            <person name="Martin F."/>
            <person name="Perotto S."/>
        </authorList>
    </citation>
    <scope>NUCLEOTIDE SEQUENCE [LARGE SCALE GENOMIC DNA]</scope>
    <source>
        <strain evidence="3 4">E</strain>
    </source>
</reference>
<feature type="region of interest" description="Disordered" evidence="1">
    <location>
        <begin position="1"/>
        <end position="22"/>
    </location>
</feature>
<evidence type="ECO:0000313" key="4">
    <source>
        <dbReference type="Proteomes" id="UP000235371"/>
    </source>
</evidence>
<dbReference type="EMBL" id="KZ613913">
    <property type="protein sequence ID" value="PMD50602.1"/>
    <property type="molecule type" value="Genomic_DNA"/>
</dbReference>
<name>A0A2J6SIK2_9HELO</name>
<evidence type="ECO:0000259" key="2">
    <source>
        <dbReference type="Pfam" id="PF20233"/>
    </source>
</evidence>
<dbReference type="OrthoDB" id="3559580at2759"/>
<accession>A0A2J6SIK2</accession>
<evidence type="ECO:0000256" key="1">
    <source>
        <dbReference type="SAM" id="MobiDB-lite"/>
    </source>
</evidence>
<dbReference type="AlphaFoldDB" id="A0A2J6SIK2"/>